<evidence type="ECO:0000313" key="1">
    <source>
        <dbReference type="EMBL" id="APJ04351.1"/>
    </source>
</evidence>
<proteinExistence type="predicted"/>
<accession>A0A1L4D2D6</accession>
<evidence type="ECO:0000313" key="2">
    <source>
        <dbReference type="Proteomes" id="UP000184731"/>
    </source>
</evidence>
<dbReference type="RefSeq" id="WP_148698107.1">
    <property type="nucleotide sequence ID" value="NZ_CP017834.1"/>
</dbReference>
<dbReference type="EMBL" id="CP017834">
    <property type="protein sequence ID" value="APJ04351.1"/>
    <property type="molecule type" value="Genomic_DNA"/>
</dbReference>
<organism evidence="1 2">
    <name type="scientific">Silvanigrella aquatica</name>
    <dbReference type="NCBI Taxonomy" id="1915309"/>
    <lineage>
        <taxon>Bacteria</taxon>
        <taxon>Pseudomonadati</taxon>
        <taxon>Bdellovibrionota</taxon>
        <taxon>Oligoflexia</taxon>
        <taxon>Silvanigrellales</taxon>
        <taxon>Silvanigrellaceae</taxon>
        <taxon>Silvanigrella</taxon>
    </lineage>
</organism>
<protein>
    <submittedName>
        <fullName evidence="1">Uncharacterized protein</fullName>
    </submittedName>
</protein>
<dbReference type="KEGG" id="saqi:AXG55_10710"/>
<keyword evidence="2" id="KW-1185">Reference proteome</keyword>
<dbReference type="AlphaFoldDB" id="A0A1L4D2D6"/>
<name>A0A1L4D2D6_9BACT</name>
<dbReference type="Proteomes" id="UP000184731">
    <property type="component" value="Chromosome"/>
</dbReference>
<gene>
    <name evidence="1" type="ORF">AXG55_10710</name>
</gene>
<dbReference type="OrthoDB" id="6891610at2"/>
<reference evidence="1 2" key="1">
    <citation type="submission" date="2016-10" db="EMBL/GenBank/DDBJ databases">
        <title>Silvanigrella aquatica sp. nov., isolated from a freshwater lake located in the Black Forest, Germany, description of Silvanigrellaceae fam. nov., Silvanigrellales ord. nov., reclassification of the order Bdellovibrionales in the class Oligoflexia, reclassification of the families Bacteriovoracaceae and Halobacteriovoraceae in the new order Bacteriovoracales ord. nov., and reclassification of the family Pseudobacteriovoracaceae in the order Oligoflexiales.</title>
        <authorList>
            <person name="Hahn M.W."/>
            <person name="Schmidt J."/>
            <person name="Koll U."/>
            <person name="Rohde M."/>
            <person name="Verbag S."/>
            <person name="Pitt A."/>
            <person name="Nakai R."/>
            <person name="Naganuma T."/>
            <person name="Lang E."/>
        </authorList>
    </citation>
    <scope>NUCLEOTIDE SEQUENCE [LARGE SCALE GENOMIC DNA]</scope>
    <source>
        <strain evidence="1 2">MWH-Nonnen-W8red</strain>
    </source>
</reference>
<sequence length="338" mass="38866">MTNLNIDQRTDNILSPKSSTINLDVFRIEIIGDSRMYANGNQQCKVEIQARKLVYNAVTSQWEKKDLSNNEKNSIKVVSYSSNLNSSIPTGWYCDNDKNEFDQGIISSRMESDVDSEIANIETQFDTSSSENRSDNRSFEVINRYIRCSSNVPIQSQKLMAVIKLDDGTTETTHSVANQSSVVITPVTAIKVGVKDLLDHRREDSYSKDKIDVDIYYWKLPYNLTVRNEEILNTFYSNSKLCYFVDIYSSKTSFKSAVIRKDATYITPYEIYEKTNNHDKIWLVSDYRHLRALRMCFNTGANGGDIRLNWNISDNFGCVHKFIIKSKDNYNLIELLDA</sequence>